<dbReference type="GO" id="GO:0062129">
    <property type="term" value="C:chitin-based extracellular matrix"/>
    <property type="evidence" value="ECO:0007669"/>
    <property type="project" value="TreeGrafter"/>
</dbReference>
<protein>
    <recommendedName>
        <fullName evidence="6">Cuticle protein</fullName>
    </recommendedName>
</protein>
<evidence type="ECO:0000256" key="2">
    <source>
        <dbReference type="PROSITE-ProRule" id="PRU00497"/>
    </source>
</evidence>
<dbReference type="Pfam" id="PF00379">
    <property type="entry name" value="Chitin_bind_4"/>
    <property type="match status" value="1"/>
</dbReference>
<dbReference type="PROSITE" id="PS00233">
    <property type="entry name" value="CHIT_BIND_RR_1"/>
    <property type="match status" value="1"/>
</dbReference>
<keyword evidence="1 2" id="KW-0193">Cuticle</keyword>
<dbReference type="PANTHER" id="PTHR10380">
    <property type="entry name" value="CUTICLE PROTEIN"/>
    <property type="match status" value="1"/>
</dbReference>
<dbReference type="AlphaFoldDB" id="A0AAD7ZPN0"/>
<feature type="signal peptide" evidence="3">
    <location>
        <begin position="1"/>
        <end position="16"/>
    </location>
</feature>
<feature type="chain" id="PRO_5042031071" description="Cuticle protein" evidence="3">
    <location>
        <begin position="17"/>
        <end position="296"/>
    </location>
</feature>
<evidence type="ECO:0000256" key="3">
    <source>
        <dbReference type="SAM" id="SignalP"/>
    </source>
</evidence>
<accession>A0AAD7ZPN0</accession>
<dbReference type="PROSITE" id="PS51155">
    <property type="entry name" value="CHIT_BIND_RR_2"/>
    <property type="match status" value="1"/>
</dbReference>
<evidence type="ECO:0000256" key="1">
    <source>
        <dbReference type="ARBA" id="ARBA00022460"/>
    </source>
</evidence>
<organism evidence="4 5">
    <name type="scientific">Diploptera punctata</name>
    <name type="common">Pacific beetle cockroach</name>
    <dbReference type="NCBI Taxonomy" id="6984"/>
    <lineage>
        <taxon>Eukaryota</taxon>
        <taxon>Metazoa</taxon>
        <taxon>Ecdysozoa</taxon>
        <taxon>Arthropoda</taxon>
        <taxon>Hexapoda</taxon>
        <taxon>Insecta</taxon>
        <taxon>Pterygota</taxon>
        <taxon>Neoptera</taxon>
        <taxon>Polyneoptera</taxon>
        <taxon>Dictyoptera</taxon>
        <taxon>Blattodea</taxon>
        <taxon>Blaberoidea</taxon>
        <taxon>Blaberidae</taxon>
        <taxon>Diplopterinae</taxon>
        <taxon>Diploptera</taxon>
    </lineage>
</organism>
<dbReference type="InterPro" id="IPR050468">
    <property type="entry name" value="Cuticle_Struct_Prot"/>
</dbReference>
<comment type="caution">
    <text evidence="4">The sequence shown here is derived from an EMBL/GenBank/DDBJ whole genome shotgun (WGS) entry which is preliminary data.</text>
</comment>
<sequence length="296" mass="31901">MKVLAVLVCSLAWSSAQYWYTVVPYAAVQKYTTYTVPFHVSTSTQYHAQDTLGQFAFHHAGDNQVRTETKSVDGSVRGLYGYVDPNGKLINVHYVADDNGFRVIGANNLPEAPSVPAEVSGPEPVKDTPEVVAARAAFQKSYEEAAKAASASPDLEVSRKKRQAVFYPSVYSLLTKSKVKVQEFEPVEGAAVPADTKKAEIKEKEHEIYTHSVPVAYSPVVQPVVPSVVVNPAVVPTVVKAQDVVAVEAPTPADTEKVEVSDKAVVTYSAVVPHAVSVVSHPVVSPVVHVPHVVYI</sequence>
<evidence type="ECO:0000313" key="4">
    <source>
        <dbReference type="EMBL" id="KAJ9583598.1"/>
    </source>
</evidence>
<proteinExistence type="predicted"/>
<name>A0AAD7ZPN0_DIPPU</name>
<dbReference type="EMBL" id="JASPKZ010007564">
    <property type="protein sequence ID" value="KAJ9583598.1"/>
    <property type="molecule type" value="Genomic_DNA"/>
</dbReference>
<dbReference type="GO" id="GO:0008010">
    <property type="term" value="F:structural constituent of chitin-based larval cuticle"/>
    <property type="evidence" value="ECO:0007669"/>
    <property type="project" value="TreeGrafter"/>
</dbReference>
<evidence type="ECO:0008006" key="6">
    <source>
        <dbReference type="Google" id="ProtNLM"/>
    </source>
</evidence>
<gene>
    <name evidence="4" type="ORF">L9F63_022071</name>
</gene>
<reference evidence="4" key="2">
    <citation type="submission" date="2023-05" db="EMBL/GenBank/DDBJ databases">
        <authorList>
            <person name="Fouks B."/>
        </authorList>
    </citation>
    <scope>NUCLEOTIDE SEQUENCE</scope>
    <source>
        <strain evidence="4">Stay&amp;Tobe</strain>
        <tissue evidence="4">Testes</tissue>
    </source>
</reference>
<dbReference type="PANTHER" id="PTHR10380:SF196">
    <property type="entry name" value="CUTICULAR PROTEIN 72EA"/>
    <property type="match status" value="1"/>
</dbReference>
<dbReference type="Proteomes" id="UP001233999">
    <property type="component" value="Unassembled WGS sequence"/>
</dbReference>
<dbReference type="InterPro" id="IPR000618">
    <property type="entry name" value="Insect_cuticle"/>
</dbReference>
<evidence type="ECO:0000313" key="5">
    <source>
        <dbReference type="Proteomes" id="UP001233999"/>
    </source>
</evidence>
<keyword evidence="3" id="KW-0732">Signal</keyword>
<dbReference type="InterPro" id="IPR031311">
    <property type="entry name" value="CHIT_BIND_RR_consensus"/>
</dbReference>
<reference evidence="4" key="1">
    <citation type="journal article" date="2023" name="IScience">
        <title>Live-bearing cockroach genome reveals convergent evolutionary mechanisms linked to viviparity in insects and beyond.</title>
        <authorList>
            <person name="Fouks B."/>
            <person name="Harrison M.C."/>
            <person name="Mikhailova A.A."/>
            <person name="Marchal E."/>
            <person name="English S."/>
            <person name="Carruthers M."/>
            <person name="Jennings E.C."/>
            <person name="Chiamaka E.L."/>
            <person name="Frigard R.A."/>
            <person name="Pippel M."/>
            <person name="Attardo G.M."/>
            <person name="Benoit J.B."/>
            <person name="Bornberg-Bauer E."/>
            <person name="Tobe S.S."/>
        </authorList>
    </citation>
    <scope>NUCLEOTIDE SEQUENCE</scope>
    <source>
        <strain evidence="4">Stay&amp;Tobe</strain>
    </source>
</reference>
<keyword evidence="5" id="KW-1185">Reference proteome</keyword>